<name>A0AAV8UJX6_9RHOD</name>
<evidence type="ECO:0000313" key="2">
    <source>
        <dbReference type="EMBL" id="KAJ8902850.1"/>
    </source>
</evidence>
<comment type="caution">
    <text evidence="2">The sequence shown here is derived from an EMBL/GenBank/DDBJ whole genome shotgun (WGS) entry which is preliminary data.</text>
</comment>
<proteinExistence type="predicted"/>
<dbReference type="PANTHER" id="PTHR35482:SF1">
    <property type="entry name" value="CYTOCHROME C OXIDASE SUBUNIT"/>
    <property type="match status" value="1"/>
</dbReference>
<dbReference type="AlphaFoldDB" id="A0AAV8UJX6"/>
<dbReference type="EMBL" id="JAMWBK010000008">
    <property type="protein sequence ID" value="KAJ8902850.1"/>
    <property type="molecule type" value="Genomic_DNA"/>
</dbReference>
<evidence type="ECO:0000256" key="1">
    <source>
        <dbReference type="SAM" id="MobiDB-lite"/>
    </source>
</evidence>
<reference evidence="2 3" key="1">
    <citation type="journal article" date="2023" name="Nat. Commun.">
        <title>Origin of minicircular mitochondrial genomes in red algae.</title>
        <authorList>
            <person name="Lee Y."/>
            <person name="Cho C.H."/>
            <person name="Lee Y.M."/>
            <person name="Park S.I."/>
            <person name="Yang J.H."/>
            <person name="West J.A."/>
            <person name="Bhattacharya D."/>
            <person name="Yoon H.S."/>
        </authorList>
    </citation>
    <scope>NUCLEOTIDE SEQUENCE [LARGE SCALE GENOMIC DNA]</scope>
    <source>
        <strain evidence="2 3">CCMP1338</strain>
        <tissue evidence="2">Whole cell</tissue>
    </source>
</reference>
<feature type="region of interest" description="Disordered" evidence="1">
    <location>
        <begin position="57"/>
        <end position="101"/>
    </location>
</feature>
<sequence length="360" mass="40116">MAFVHGTFCGPGKGERHSQICTRKSRKVVVFQGFIDGDKDKLEDRKAEIAAKIRMLKKKKSPKEKTESEELEEETLEIEEKGEADVSSNAENQLEGLDPPVPDGALSEEAMLMQEMEDAEKFMSEGAQIYKPKVSTWGVFERPDDISKAYGGGKRIPVGGVNLESEESQEKLEKTRELLQSYKLSSGLENKDEEKHREEILEAIELSNDLLVRARPAEAAKLLKPFTEVVGHRSELGGSLYLQLAVVFESMGMRDSAQDIYIQLKKSPVESISTRAKRLSFGFYAMGELNVENTSEQKLLYELPEFDVKKRYDASYIGEEKQKSLGLLKEEADPEAHKGTAIVVLTVASLAIAGAISLLH</sequence>
<gene>
    <name evidence="2" type="ORF">NDN08_006170</name>
</gene>
<keyword evidence="3" id="KW-1185">Reference proteome</keyword>
<organism evidence="2 3">
    <name type="scientific">Rhodosorus marinus</name>
    <dbReference type="NCBI Taxonomy" id="101924"/>
    <lineage>
        <taxon>Eukaryota</taxon>
        <taxon>Rhodophyta</taxon>
        <taxon>Stylonematophyceae</taxon>
        <taxon>Stylonematales</taxon>
        <taxon>Stylonemataceae</taxon>
        <taxon>Rhodosorus</taxon>
    </lineage>
</organism>
<dbReference type="PANTHER" id="PTHR35482">
    <property type="entry name" value="CYTOCHROME C OXIDASE SUBUNIT"/>
    <property type="match status" value="1"/>
</dbReference>
<protein>
    <submittedName>
        <fullName evidence="2">Uncharacterized protein</fullName>
    </submittedName>
</protein>
<dbReference type="Proteomes" id="UP001157974">
    <property type="component" value="Unassembled WGS sequence"/>
</dbReference>
<accession>A0AAV8UJX6</accession>
<evidence type="ECO:0000313" key="3">
    <source>
        <dbReference type="Proteomes" id="UP001157974"/>
    </source>
</evidence>